<dbReference type="Proteomes" id="UP000245626">
    <property type="component" value="Unassembled WGS sequence"/>
</dbReference>
<reference evidence="1 2" key="1">
    <citation type="journal article" date="2018" name="Mol. Biol. Evol.">
        <title>Broad Genomic Sampling Reveals a Smut Pathogenic Ancestry of the Fungal Clade Ustilaginomycotina.</title>
        <authorList>
            <person name="Kijpornyongpan T."/>
            <person name="Mondo S.J."/>
            <person name="Barry K."/>
            <person name="Sandor L."/>
            <person name="Lee J."/>
            <person name="Lipzen A."/>
            <person name="Pangilinan J."/>
            <person name="LaButti K."/>
            <person name="Hainaut M."/>
            <person name="Henrissat B."/>
            <person name="Grigoriev I.V."/>
            <person name="Spatafora J.W."/>
            <person name="Aime M.C."/>
        </authorList>
    </citation>
    <scope>NUCLEOTIDE SEQUENCE [LARGE SCALE GENOMIC DNA]</scope>
    <source>
        <strain evidence="1 2">SA 807</strain>
    </source>
</reference>
<protein>
    <submittedName>
        <fullName evidence="1">NAD(P)-binding protein</fullName>
    </submittedName>
</protein>
<accession>A0ACD0NXC5</accession>
<proteinExistence type="predicted"/>
<name>A0ACD0NXC5_9BASI</name>
<keyword evidence="2" id="KW-1185">Reference proteome</keyword>
<evidence type="ECO:0000313" key="1">
    <source>
        <dbReference type="EMBL" id="PWN50492.1"/>
    </source>
</evidence>
<evidence type="ECO:0000313" key="2">
    <source>
        <dbReference type="Proteomes" id="UP000245626"/>
    </source>
</evidence>
<dbReference type="EMBL" id="KZ819926">
    <property type="protein sequence ID" value="PWN50492.1"/>
    <property type="molecule type" value="Genomic_DNA"/>
</dbReference>
<sequence>MPAISTSSKVLVTGASGYIAVWVVLQLLERGYKVRGTVRSEDKGEYLKELFKEYGDGFEFVIAEDLEKEGAFDEAVKGVDAVLHTASPFHFNVEGDPLGKLINPAVNGTNNVLNSIHKHGDKVQRVVVTSSYAAILDSTKPVPQTFTEEDWNESSPANVEKLGNRQEGSDAYRASKTLAERAAWRFVKEKGTRFDLVTINPPLVLGPAIHEVHSPDKLNTSVANIWNLFHGSKSDGDLPGPAGCFVDVRDVAWAHVESLSNQEAGGQRFGCSNGKWSWQDASDVLSVYDRIPEEWRKSVPVGKRGGGREVVQNDFDGSKATRVLGVKYHSLKDCLEATADSLVDLEQRGWKGIASRQILELGSR</sequence>
<gene>
    <name evidence="1" type="ORF">IE53DRAFT_387185</name>
</gene>
<organism evidence="1 2">
    <name type="scientific">Violaceomyces palustris</name>
    <dbReference type="NCBI Taxonomy" id="1673888"/>
    <lineage>
        <taxon>Eukaryota</taxon>
        <taxon>Fungi</taxon>
        <taxon>Dikarya</taxon>
        <taxon>Basidiomycota</taxon>
        <taxon>Ustilaginomycotina</taxon>
        <taxon>Ustilaginomycetes</taxon>
        <taxon>Violaceomycetales</taxon>
        <taxon>Violaceomycetaceae</taxon>
        <taxon>Violaceomyces</taxon>
    </lineage>
</organism>